<accession>A0A382EYU8</accession>
<dbReference type="GO" id="GO:0005886">
    <property type="term" value="C:plasma membrane"/>
    <property type="evidence" value="ECO:0007669"/>
    <property type="project" value="UniProtKB-SubCell"/>
</dbReference>
<feature type="non-terminal residue" evidence="7">
    <location>
        <position position="80"/>
    </location>
</feature>
<feature type="domain" description="CstA N-terminal" evidence="6">
    <location>
        <begin position="4"/>
        <end position="80"/>
    </location>
</feature>
<comment type="subcellular location">
    <subcellularLocation>
        <location evidence="1">Cell membrane</location>
        <topology evidence="1">Multi-pass membrane protein</topology>
    </subcellularLocation>
</comment>
<evidence type="ECO:0000256" key="2">
    <source>
        <dbReference type="ARBA" id="ARBA00022475"/>
    </source>
</evidence>
<evidence type="ECO:0000259" key="6">
    <source>
        <dbReference type="Pfam" id="PF02554"/>
    </source>
</evidence>
<evidence type="ECO:0000256" key="1">
    <source>
        <dbReference type="ARBA" id="ARBA00004651"/>
    </source>
</evidence>
<dbReference type="PANTHER" id="PTHR30252">
    <property type="entry name" value="INNER MEMBRANE PEPTIDE TRANSPORTER"/>
    <property type="match status" value="1"/>
</dbReference>
<protein>
    <recommendedName>
        <fullName evidence="6">CstA N-terminal domain-containing protein</fullName>
    </recommendedName>
</protein>
<dbReference type="Pfam" id="PF02554">
    <property type="entry name" value="CstA"/>
    <property type="match status" value="1"/>
</dbReference>
<proteinExistence type="predicted"/>
<sequence>MGTLLIALLAGIGFIVAYHTYGRWLGSKIFRLSADAVCPSERLKDGVDYVPTNKSVVFGHHFTSIAGTGPIVGPAIAIMW</sequence>
<keyword evidence="2" id="KW-1003">Cell membrane</keyword>
<organism evidence="7">
    <name type="scientific">marine metagenome</name>
    <dbReference type="NCBI Taxonomy" id="408172"/>
    <lineage>
        <taxon>unclassified sequences</taxon>
        <taxon>metagenomes</taxon>
        <taxon>ecological metagenomes</taxon>
    </lineage>
</organism>
<dbReference type="AlphaFoldDB" id="A0A382EYU8"/>
<evidence type="ECO:0000256" key="4">
    <source>
        <dbReference type="ARBA" id="ARBA00022989"/>
    </source>
</evidence>
<dbReference type="InterPro" id="IPR003706">
    <property type="entry name" value="CstA_N"/>
</dbReference>
<dbReference type="PANTHER" id="PTHR30252:SF0">
    <property type="entry name" value="PEPTIDE TRANSPORTER CSTA"/>
    <property type="match status" value="1"/>
</dbReference>
<reference evidence="7" key="1">
    <citation type="submission" date="2018-05" db="EMBL/GenBank/DDBJ databases">
        <authorList>
            <person name="Lanie J.A."/>
            <person name="Ng W.-L."/>
            <person name="Kazmierczak K.M."/>
            <person name="Andrzejewski T.M."/>
            <person name="Davidsen T.M."/>
            <person name="Wayne K.J."/>
            <person name="Tettelin H."/>
            <person name="Glass J.I."/>
            <person name="Rusch D."/>
            <person name="Podicherti R."/>
            <person name="Tsui H.-C.T."/>
            <person name="Winkler M.E."/>
        </authorList>
    </citation>
    <scope>NUCLEOTIDE SEQUENCE</scope>
</reference>
<gene>
    <name evidence="7" type="ORF">METZ01_LOCUS208426</name>
</gene>
<keyword evidence="4" id="KW-1133">Transmembrane helix</keyword>
<dbReference type="GO" id="GO:0009267">
    <property type="term" value="P:cellular response to starvation"/>
    <property type="evidence" value="ECO:0007669"/>
    <property type="project" value="InterPro"/>
</dbReference>
<name>A0A382EYU8_9ZZZZ</name>
<evidence type="ECO:0000313" key="7">
    <source>
        <dbReference type="EMBL" id="SVB55572.1"/>
    </source>
</evidence>
<evidence type="ECO:0000256" key="3">
    <source>
        <dbReference type="ARBA" id="ARBA00022692"/>
    </source>
</evidence>
<dbReference type="EMBL" id="UINC01046941">
    <property type="protein sequence ID" value="SVB55572.1"/>
    <property type="molecule type" value="Genomic_DNA"/>
</dbReference>
<keyword evidence="3" id="KW-0812">Transmembrane</keyword>
<evidence type="ECO:0000256" key="5">
    <source>
        <dbReference type="ARBA" id="ARBA00023136"/>
    </source>
</evidence>
<keyword evidence="5" id="KW-0472">Membrane</keyword>
<dbReference type="InterPro" id="IPR051605">
    <property type="entry name" value="CstA"/>
</dbReference>